<evidence type="ECO:0000313" key="3">
    <source>
        <dbReference type="Proteomes" id="UP001418222"/>
    </source>
</evidence>
<keyword evidence="1" id="KW-0175">Coiled coil</keyword>
<evidence type="ECO:0000256" key="1">
    <source>
        <dbReference type="SAM" id="Coils"/>
    </source>
</evidence>
<keyword evidence="3" id="KW-1185">Reference proteome</keyword>
<dbReference type="EMBL" id="JBBWWQ010000018">
    <property type="protein sequence ID" value="KAK8921969.1"/>
    <property type="molecule type" value="Genomic_DNA"/>
</dbReference>
<accession>A0AAP0FXV1</accession>
<sequence>MVDFDIKLEATSNEMQDLRSKLKLAQKEVSHEIQTSIISIRGDFQAINTENGDLDQEIQKLTSISLKNEVLLKKMEDRLRSNISDQEALLQKYDELLTEHKQLEYSYSESCAKLESVEKEVEQSEMKEESIQRLERICAEQNITWMMGTSAAADSDIHHQLFSYAHSIKLTFFMFEVLIILVA</sequence>
<reference evidence="2 3" key="1">
    <citation type="journal article" date="2022" name="Nat. Plants">
        <title>Genomes of leafy and leafless Platanthera orchids illuminate the evolution of mycoheterotrophy.</title>
        <authorList>
            <person name="Li M.H."/>
            <person name="Liu K.W."/>
            <person name="Li Z."/>
            <person name="Lu H.C."/>
            <person name="Ye Q.L."/>
            <person name="Zhang D."/>
            <person name="Wang J.Y."/>
            <person name="Li Y.F."/>
            <person name="Zhong Z.M."/>
            <person name="Liu X."/>
            <person name="Yu X."/>
            <person name="Liu D.K."/>
            <person name="Tu X.D."/>
            <person name="Liu B."/>
            <person name="Hao Y."/>
            <person name="Liao X.Y."/>
            <person name="Jiang Y.T."/>
            <person name="Sun W.H."/>
            <person name="Chen J."/>
            <person name="Chen Y.Q."/>
            <person name="Ai Y."/>
            <person name="Zhai J.W."/>
            <person name="Wu S.S."/>
            <person name="Zhou Z."/>
            <person name="Hsiao Y.Y."/>
            <person name="Wu W.L."/>
            <person name="Chen Y.Y."/>
            <person name="Lin Y.F."/>
            <person name="Hsu J.L."/>
            <person name="Li C.Y."/>
            <person name="Wang Z.W."/>
            <person name="Zhao X."/>
            <person name="Zhong W.Y."/>
            <person name="Ma X.K."/>
            <person name="Ma L."/>
            <person name="Huang J."/>
            <person name="Chen G.Z."/>
            <person name="Huang M.Z."/>
            <person name="Huang L."/>
            <person name="Peng D.H."/>
            <person name="Luo Y.B."/>
            <person name="Zou S.Q."/>
            <person name="Chen S.P."/>
            <person name="Lan S."/>
            <person name="Tsai W.C."/>
            <person name="Van de Peer Y."/>
            <person name="Liu Z.J."/>
        </authorList>
    </citation>
    <scope>NUCLEOTIDE SEQUENCE [LARGE SCALE GENOMIC DNA]</scope>
    <source>
        <strain evidence="2">Lor287</strain>
    </source>
</reference>
<feature type="coiled-coil region" evidence="1">
    <location>
        <begin position="8"/>
        <end position="35"/>
    </location>
</feature>
<dbReference type="AlphaFoldDB" id="A0AAP0FXV1"/>
<gene>
    <name evidence="2" type="ORF">KSP39_PZI020123</name>
</gene>
<dbReference type="Proteomes" id="UP001418222">
    <property type="component" value="Unassembled WGS sequence"/>
</dbReference>
<organism evidence="2 3">
    <name type="scientific">Platanthera zijinensis</name>
    <dbReference type="NCBI Taxonomy" id="2320716"/>
    <lineage>
        <taxon>Eukaryota</taxon>
        <taxon>Viridiplantae</taxon>
        <taxon>Streptophyta</taxon>
        <taxon>Embryophyta</taxon>
        <taxon>Tracheophyta</taxon>
        <taxon>Spermatophyta</taxon>
        <taxon>Magnoliopsida</taxon>
        <taxon>Liliopsida</taxon>
        <taxon>Asparagales</taxon>
        <taxon>Orchidaceae</taxon>
        <taxon>Orchidoideae</taxon>
        <taxon>Orchideae</taxon>
        <taxon>Orchidinae</taxon>
        <taxon>Platanthera</taxon>
    </lineage>
</organism>
<comment type="caution">
    <text evidence="2">The sequence shown here is derived from an EMBL/GenBank/DDBJ whole genome shotgun (WGS) entry which is preliminary data.</text>
</comment>
<protein>
    <submittedName>
        <fullName evidence="2">Uncharacterized protein</fullName>
    </submittedName>
</protein>
<evidence type="ECO:0000313" key="2">
    <source>
        <dbReference type="EMBL" id="KAK8921969.1"/>
    </source>
</evidence>
<name>A0AAP0FXV1_9ASPA</name>
<proteinExistence type="predicted"/>